<protein>
    <submittedName>
        <fullName evidence="3">PH domain-containing protein</fullName>
    </submittedName>
</protein>
<sequence>MKFKPNRKSYIKGTLAASLILPFVIIFFTWRSFLEGPAMMVPLFLPFGIFLWIYFGTYYIVSGHKLFYRSGFLRGQIDISKIREIIVGTTVWTGTRPATATNGLLIKFNAYDEIYISPESNDALVDALTQVNHQIKVTSNNTRP</sequence>
<reference evidence="3 4" key="1">
    <citation type="submission" date="2021-05" db="EMBL/GenBank/DDBJ databases">
        <title>A Polyphasic approach of four new species of the genus Ohtaekwangia: Ohtaekwangia histidinii sp. nov., Ohtaekwangia cretensis sp. nov., Ohtaekwangia indiensis sp. nov., Ohtaekwangia reichenbachii sp. nov. from diverse environment.</title>
        <authorList>
            <person name="Octaviana S."/>
        </authorList>
    </citation>
    <scope>NUCLEOTIDE SEQUENCE [LARGE SCALE GENOMIC DNA]</scope>
    <source>
        <strain evidence="3 4">PWU4</strain>
    </source>
</reference>
<accession>A0AAP2DR30</accession>
<evidence type="ECO:0000256" key="1">
    <source>
        <dbReference type="SAM" id="Phobius"/>
    </source>
</evidence>
<feature type="transmembrane region" description="Helical" evidence="1">
    <location>
        <begin position="12"/>
        <end position="33"/>
    </location>
</feature>
<keyword evidence="1" id="KW-0812">Transmembrane</keyword>
<keyword evidence="1" id="KW-1133">Transmembrane helix</keyword>
<name>A0AAP2DR30_9BACT</name>
<gene>
    <name evidence="3" type="ORF">KK083_22510</name>
</gene>
<comment type="caution">
    <text evidence="3">The sequence shown here is derived from an EMBL/GenBank/DDBJ whole genome shotgun (WGS) entry which is preliminary data.</text>
</comment>
<dbReference type="Pfam" id="PF06713">
    <property type="entry name" value="bPH_4"/>
    <property type="match status" value="1"/>
</dbReference>
<feature type="transmembrane region" description="Helical" evidence="1">
    <location>
        <begin position="39"/>
        <end position="61"/>
    </location>
</feature>
<dbReference type="RefSeq" id="WP_254167781.1">
    <property type="nucleotide sequence ID" value="NZ_JAHESF010000028.1"/>
</dbReference>
<dbReference type="GO" id="GO:0030153">
    <property type="term" value="P:bacteriocin immunity"/>
    <property type="evidence" value="ECO:0007669"/>
    <property type="project" value="InterPro"/>
</dbReference>
<proteinExistence type="predicted"/>
<evidence type="ECO:0000313" key="3">
    <source>
        <dbReference type="EMBL" id="MBT1699677.1"/>
    </source>
</evidence>
<keyword evidence="1" id="KW-0472">Membrane</keyword>
<keyword evidence="4" id="KW-1185">Reference proteome</keyword>
<dbReference type="AlphaFoldDB" id="A0AAP2DR30"/>
<feature type="domain" description="Uncharacterized protein YyaB-like PH" evidence="2">
    <location>
        <begin position="57"/>
        <end position="131"/>
    </location>
</feature>
<dbReference type="EMBL" id="JAHESF010000028">
    <property type="protein sequence ID" value="MBT1699677.1"/>
    <property type="molecule type" value="Genomic_DNA"/>
</dbReference>
<evidence type="ECO:0000259" key="2">
    <source>
        <dbReference type="Pfam" id="PF06713"/>
    </source>
</evidence>
<dbReference type="Proteomes" id="UP001319200">
    <property type="component" value="Unassembled WGS sequence"/>
</dbReference>
<organism evidence="3 4">
    <name type="scientific">Chryseosolibacter histidini</name>
    <dbReference type="NCBI Taxonomy" id="2782349"/>
    <lineage>
        <taxon>Bacteria</taxon>
        <taxon>Pseudomonadati</taxon>
        <taxon>Bacteroidota</taxon>
        <taxon>Cytophagia</taxon>
        <taxon>Cytophagales</taxon>
        <taxon>Chryseotaleaceae</taxon>
        <taxon>Chryseosolibacter</taxon>
    </lineage>
</organism>
<evidence type="ECO:0000313" key="4">
    <source>
        <dbReference type="Proteomes" id="UP001319200"/>
    </source>
</evidence>
<dbReference type="InterPro" id="IPR009589">
    <property type="entry name" value="PH_YyaB-like"/>
</dbReference>